<reference evidence="1" key="2">
    <citation type="journal article" date="2015" name="Data Brief">
        <title>Shoot transcriptome of the giant reed, Arundo donax.</title>
        <authorList>
            <person name="Barrero R.A."/>
            <person name="Guerrero F.D."/>
            <person name="Moolhuijzen P."/>
            <person name="Goolsby J.A."/>
            <person name="Tidwell J."/>
            <person name="Bellgard S.E."/>
            <person name="Bellgard M.I."/>
        </authorList>
    </citation>
    <scope>NUCLEOTIDE SEQUENCE</scope>
    <source>
        <tissue evidence="1">Shoot tissue taken approximately 20 cm above the soil surface</tissue>
    </source>
</reference>
<dbReference type="AlphaFoldDB" id="A0A0A9DMJ1"/>
<sequence length="82" mass="10195">MKSASYGMLSWFQNSWGVDYLHFHHEPSLRPLYFYRKLVIRIFVLLFRMMPRLSLFFYLYLLFFLGNRFFCGNLYFSDHIFQ</sequence>
<name>A0A0A9DMJ1_ARUDO</name>
<proteinExistence type="predicted"/>
<accession>A0A0A9DMJ1</accession>
<dbReference type="EMBL" id="GBRH01212918">
    <property type="protein sequence ID" value="JAD84977.1"/>
    <property type="molecule type" value="Transcribed_RNA"/>
</dbReference>
<protein>
    <submittedName>
        <fullName evidence="1">Uncharacterized protein</fullName>
    </submittedName>
</protein>
<organism evidence="1">
    <name type="scientific">Arundo donax</name>
    <name type="common">Giant reed</name>
    <name type="synonym">Donax arundinaceus</name>
    <dbReference type="NCBI Taxonomy" id="35708"/>
    <lineage>
        <taxon>Eukaryota</taxon>
        <taxon>Viridiplantae</taxon>
        <taxon>Streptophyta</taxon>
        <taxon>Embryophyta</taxon>
        <taxon>Tracheophyta</taxon>
        <taxon>Spermatophyta</taxon>
        <taxon>Magnoliopsida</taxon>
        <taxon>Liliopsida</taxon>
        <taxon>Poales</taxon>
        <taxon>Poaceae</taxon>
        <taxon>PACMAD clade</taxon>
        <taxon>Arundinoideae</taxon>
        <taxon>Arundineae</taxon>
        <taxon>Arundo</taxon>
    </lineage>
</organism>
<reference evidence="1" key="1">
    <citation type="submission" date="2014-09" db="EMBL/GenBank/DDBJ databases">
        <authorList>
            <person name="Magalhaes I.L.F."/>
            <person name="Oliveira U."/>
            <person name="Santos F.R."/>
            <person name="Vidigal T.H.D.A."/>
            <person name="Brescovit A.D."/>
            <person name="Santos A.J."/>
        </authorList>
    </citation>
    <scope>NUCLEOTIDE SEQUENCE</scope>
    <source>
        <tissue evidence="1">Shoot tissue taken approximately 20 cm above the soil surface</tissue>
    </source>
</reference>
<evidence type="ECO:0000313" key="1">
    <source>
        <dbReference type="EMBL" id="JAD84977.1"/>
    </source>
</evidence>